<gene>
    <name evidence="1" type="ORF">CLORAM_01546</name>
</gene>
<dbReference type="AlphaFoldDB" id="B0N4J5"/>
<dbReference type="Proteomes" id="UP000005798">
    <property type="component" value="Unassembled WGS sequence"/>
</dbReference>
<reference evidence="1" key="1">
    <citation type="submission" date="2007-11" db="EMBL/GenBank/DDBJ databases">
        <authorList>
            <person name="Fulton L."/>
            <person name="Clifton S."/>
            <person name="Fulton B."/>
            <person name="Xu J."/>
            <person name="Minx P."/>
            <person name="Pepin K.H."/>
            <person name="Johnson M."/>
            <person name="Thiruvilangam P."/>
            <person name="Bhonagiri V."/>
            <person name="Nash W.E."/>
            <person name="Mardis E.R."/>
            <person name="Wilson R.K."/>
        </authorList>
    </citation>
    <scope>NUCLEOTIDE SEQUENCE [LARGE SCALE GENOMIC DNA]</scope>
    <source>
        <strain evidence="1">DSM 1402</strain>
    </source>
</reference>
<dbReference type="EMBL" id="ABFX02000005">
    <property type="protein sequence ID" value="EDS18597.1"/>
    <property type="molecule type" value="Genomic_DNA"/>
</dbReference>
<keyword evidence="2" id="KW-1185">Reference proteome</keyword>
<dbReference type="HOGENOM" id="CLU_1560305_0_0_9"/>
<accession>B0N4J5</accession>
<organism evidence="1 2">
    <name type="scientific">Thomasclavelia ramosa DSM 1402</name>
    <dbReference type="NCBI Taxonomy" id="445974"/>
    <lineage>
        <taxon>Bacteria</taxon>
        <taxon>Bacillati</taxon>
        <taxon>Bacillota</taxon>
        <taxon>Erysipelotrichia</taxon>
        <taxon>Erysipelotrichales</taxon>
        <taxon>Coprobacillaceae</taxon>
        <taxon>Thomasclavelia</taxon>
    </lineage>
</organism>
<dbReference type="eggNOG" id="ENOG5032VQN">
    <property type="taxonomic scope" value="Bacteria"/>
</dbReference>
<protein>
    <recommendedName>
        <fullName evidence="3">Lipoprotein</fullName>
    </recommendedName>
</protein>
<evidence type="ECO:0000313" key="1">
    <source>
        <dbReference type="EMBL" id="EDS18597.1"/>
    </source>
</evidence>
<dbReference type="PROSITE" id="PS51257">
    <property type="entry name" value="PROKAR_LIPOPROTEIN"/>
    <property type="match status" value="1"/>
</dbReference>
<comment type="caution">
    <text evidence="1">The sequence shown here is derived from an EMBL/GenBank/DDBJ whole genome shotgun (WGS) entry which is preliminary data.</text>
</comment>
<name>B0N4J5_9FIRM</name>
<evidence type="ECO:0000313" key="2">
    <source>
        <dbReference type="Proteomes" id="UP000005798"/>
    </source>
</evidence>
<reference evidence="1" key="2">
    <citation type="submission" date="2014-06" db="EMBL/GenBank/DDBJ databases">
        <title>Draft genome sequence of Clostridium ramosum(DSM 1402).</title>
        <authorList>
            <person name="Sudarsanam P."/>
            <person name="Ley R."/>
            <person name="Guruge J."/>
            <person name="Turnbaugh P.J."/>
            <person name="Mahowald M."/>
            <person name="Liep D."/>
            <person name="Gordon J."/>
        </authorList>
    </citation>
    <scope>NUCLEOTIDE SEQUENCE</scope>
    <source>
        <strain evidence="1">DSM 1402</strain>
    </source>
</reference>
<proteinExistence type="predicted"/>
<evidence type="ECO:0008006" key="3">
    <source>
        <dbReference type="Google" id="ProtNLM"/>
    </source>
</evidence>
<sequence>MESCVKWDSRGVVVMKKIMKILVTTLCLCLVTACGARDKDVNLEKSGTKYSTDDGVSFYYPSNYEITANATDTDTVEFSKDNNTLYFKVIKDETDNVVEDKDELYTGEIEQSGASEIEVSKPVLDSGLDVYQYVFVHSDTGIRAKEIVYFSDDNTYIYGYRAAKDDFEDNDKDMTVYLQSFSMATGK</sequence>